<keyword evidence="3" id="KW-1185">Reference proteome</keyword>
<accession>A0A9Q1EPW6</accession>
<feature type="region of interest" description="Disordered" evidence="1">
    <location>
        <begin position="43"/>
        <end position="73"/>
    </location>
</feature>
<evidence type="ECO:0000313" key="3">
    <source>
        <dbReference type="Proteomes" id="UP001152622"/>
    </source>
</evidence>
<evidence type="ECO:0000256" key="1">
    <source>
        <dbReference type="SAM" id="MobiDB-lite"/>
    </source>
</evidence>
<protein>
    <submittedName>
        <fullName evidence="2">Uncharacterized protein</fullName>
    </submittedName>
</protein>
<dbReference type="AlphaFoldDB" id="A0A9Q1EPW6"/>
<sequence>MDQVIPFVFSVAVVVMTTCDVNPVEEIKTAVEVHPTRLKTVRLDAEKTGESGRNGDGPRLTQSQVPRGEITFQ</sequence>
<organism evidence="2 3">
    <name type="scientific">Synaphobranchus kaupii</name>
    <name type="common">Kaup's arrowtooth eel</name>
    <dbReference type="NCBI Taxonomy" id="118154"/>
    <lineage>
        <taxon>Eukaryota</taxon>
        <taxon>Metazoa</taxon>
        <taxon>Chordata</taxon>
        <taxon>Craniata</taxon>
        <taxon>Vertebrata</taxon>
        <taxon>Euteleostomi</taxon>
        <taxon>Actinopterygii</taxon>
        <taxon>Neopterygii</taxon>
        <taxon>Teleostei</taxon>
        <taxon>Anguilliformes</taxon>
        <taxon>Synaphobranchidae</taxon>
        <taxon>Synaphobranchus</taxon>
    </lineage>
</organism>
<dbReference type="Proteomes" id="UP001152622">
    <property type="component" value="Chromosome 14"/>
</dbReference>
<evidence type="ECO:0000313" key="2">
    <source>
        <dbReference type="EMBL" id="KAJ8342760.1"/>
    </source>
</evidence>
<proteinExistence type="predicted"/>
<dbReference type="EMBL" id="JAINUF010000014">
    <property type="protein sequence ID" value="KAJ8342760.1"/>
    <property type="molecule type" value="Genomic_DNA"/>
</dbReference>
<name>A0A9Q1EPW6_SYNKA</name>
<reference evidence="2" key="1">
    <citation type="journal article" date="2023" name="Science">
        <title>Genome structures resolve the early diversification of teleost fishes.</title>
        <authorList>
            <person name="Parey E."/>
            <person name="Louis A."/>
            <person name="Montfort J."/>
            <person name="Bouchez O."/>
            <person name="Roques C."/>
            <person name="Iampietro C."/>
            <person name="Lluch J."/>
            <person name="Castinel A."/>
            <person name="Donnadieu C."/>
            <person name="Desvignes T."/>
            <person name="Floi Bucao C."/>
            <person name="Jouanno E."/>
            <person name="Wen M."/>
            <person name="Mejri S."/>
            <person name="Dirks R."/>
            <person name="Jansen H."/>
            <person name="Henkel C."/>
            <person name="Chen W.J."/>
            <person name="Zahm M."/>
            <person name="Cabau C."/>
            <person name="Klopp C."/>
            <person name="Thompson A.W."/>
            <person name="Robinson-Rechavi M."/>
            <person name="Braasch I."/>
            <person name="Lecointre G."/>
            <person name="Bobe J."/>
            <person name="Postlethwait J.H."/>
            <person name="Berthelot C."/>
            <person name="Roest Crollius H."/>
            <person name="Guiguen Y."/>
        </authorList>
    </citation>
    <scope>NUCLEOTIDE SEQUENCE</scope>
    <source>
        <strain evidence="2">WJC10195</strain>
    </source>
</reference>
<gene>
    <name evidence="2" type="ORF">SKAU_G00326880</name>
</gene>
<comment type="caution">
    <text evidence="2">The sequence shown here is derived from an EMBL/GenBank/DDBJ whole genome shotgun (WGS) entry which is preliminary data.</text>
</comment>